<proteinExistence type="predicted"/>
<sequence length="199" mass="21743">MLVAIVAQLRLDAALYDPVPPPVPEQRGDYDHHQQAQSVHEDVPLALVDVFAFVMPAHTGNLRGFAALTVETIRCGMFLASRLLAYPCGQVVLDALPRAIIAPDADIIVDRFPLRIVLGQHAPLDTTDDRQDGLDDQPHVDAPRTATALGRRDQILDTIPLVVGQVSWVGLVLYPPSVPKPGRTTAIFFRQRLKAALVL</sequence>
<name>A0A2H3L3R7_9CHLR</name>
<accession>A0A2H3L3R7</accession>
<reference evidence="1 2" key="1">
    <citation type="submission" date="2016-05" db="EMBL/GenBank/DDBJ databases">
        <authorList>
            <person name="Lavstsen T."/>
            <person name="Jespersen J.S."/>
        </authorList>
    </citation>
    <scope>NUCLEOTIDE SEQUENCE [LARGE SCALE GENOMIC DNA]</scope>
    <source>
        <strain evidence="1 2">B7-9</strain>
    </source>
</reference>
<dbReference type="EMBL" id="LYXE01000174">
    <property type="protein sequence ID" value="PDV96870.1"/>
    <property type="molecule type" value="Genomic_DNA"/>
</dbReference>
<keyword evidence="2" id="KW-1185">Reference proteome</keyword>
<organism evidence="1 2">
    <name type="scientific">Candidatus Chloroploca asiatica</name>
    <dbReference type="NCBI Taxonomy" id="1506545"/>
    <lineage>
        <taxon>Bacteria</taxon>
        <taxon>Bacillati</taxon>
        <taxon>Chloroflexota</taxon>
        <taxon>Chloroflexia</taxon>
        <taxon>Chloroflexales</taxon>
        <taxon>Chloroflexineae</taxon>
        <taxon>Oscillochloridaceae</taxon>
        <taxon>Candidatus Chloroploca</taxon>
    </lineage>
</organism>
<dbReference type="Proteomes" id="UP000220922">
    <property type="component" value="Unassembled WGS sequence"/>
</dbReference>
<dbReference type="AlphaFoldDB" id="A0A2H3L3R7"/>
<comment type="caution">
    <text evidence="1">The sequence shown here is derived from an EMBL/GenBank/DDBJ whole genome shotgun (WGS) entry which is preliminary data.</text>
</comment>
<gene>
    <name evidence="1" type="ORF">A9Q02_20030</name>
</gene>
<evidence type="ECO:0000313" key="1">
    <source>
        <dbReference type="EMBL" id="PDV96870.1"/>
    </source>
</evidence>
<evidence type="ECO:0000313" key="2">
    <source>
        <dbReference type="Proteomes" id="UP000220922"/>
    </source>
</evidence>
<protein>
    <submittedName>
        <fullName evidence="1">Uncharacterized protein</fullName>
    </submittedName>
</protein>